<keyword evidence="7" id="KW-1185">Reference proteome</keyword>
<dbReference type="PROSITE" id="PS50977">
    <property type="entry name" value="HTH_TETR_2"/>
    <property type="match status" value="1"/>
</dbReference>
<evidence type="ECO:0000313" key="6">
    <source>
        <dbReference type="EMBL" id="MBP2320945.1"/>
    </source>
</evidence>
<name>A0ABS4TA14_9PSEU</name>
<organism evidence="6 7">
    <name type="scientific">Kibdelosporangium banguiense</name>
    <dbReference type="NCBI Taxonomy" id="1365924"/>
    <lineage>
        <taxon>Bacteria</taxon>
        <taxon>Bacillati</taxon>
        <taxon>Actinomycetota</taxon>
        <taxon>Actinomycetes</taxon>
        <taxon>Pseudonocardiales</taxon>
        <taxon>Pseudonocardiaceae</taxon>
        <taxon>Kibdelosporangium</taxon>
    </lineage>
</organism>
<evidence type="ECO:0000256" key="2">
    <source>
        <dbReference type="ARBA" id="ARBA00023125"/>
    </source>
</evidence>
<dbReference type="InterPro" id="IPR050109">
    <property type="entry name" value="HTH-type_TetR-like_transc_reg"/>
</dbReference>
<comment type="caution">
    <text evidence="6">The sequence shown here is derived from an EMBL/GenBank/DDBJ whole genome shotgun (WGS) entry which is preliminary data.</text>
</comment>
<dbReference type="EMBL" id="JAGINW010000001">
    <property type="protein sequence ID" value="MBP2320945.1"/>
    <property type="molecule type" value="Genomic_DNA"/>
</dbReference>
<dbReference type="InterPro" id="IPR001647">
    <property type="entry name" value="HTH_TetR"/>
</dbReference>
<dbReference type="PANTHER" id="PTHR30055">
    <property type="entry name" value="HTH-TYPE TRANSCRIPTIONAL REGULATOR RUTR"/>
    <property type="match status" value="1"/>
</dbReference>
<gene>
    <name evidence="6" type="ORF">JOF56_001330</name>
</gene>
<feature type="domain" description="HTH tetR-type" evidence="5">
    <location>
        <begin position="7"/>
        <end position="67"/>
    </location>
</feature>
<dbReference type="Pfam" id="PF00440">
    <property type="entry name" value="TetR_N"/>
    <property type="match status" value="1"/>
</dbReference>
<proteinExistence type="predicted"/>
<keyword evidence="1" id="KW-0805">Transcription regulation</keyword>
<reference evidence="6 7" key="1">
    <citation type="submission" date="2021-03" db="EMBL/GenBank/DDBJ databases">
        <title>Sequencing the genomes of 1000 actinobacteria strains.</title>
        <authorList>
            <person name="Klenk H.-P."/>
        </authorList>
    </citation>
    <scope>NUCLEOTIDE SEQUENCE [LARGE SCALE GENOMIC DNA]</scope>
    <source>
        <strain evidence="6 7">DSM 46670</strain>
    </source>
</reference>
<dbReference type="RefSeq" id="WP_209635502.1">
    <property type="nucleotide sequence ID" value="NZ_JAGINW010000001.1"/>
</dbReference>
<dbReference type="Gene3D" id="1.10.357.10">
    <property type="entry name" value="Tetracycline Repressor, domain 2"/>
    <property type="match status" value="1"/>
</dbReference>
<keyword evidence="3" id="KW-0804">Transcription</keyword>
<dbReference type="InterPro" id="IPR009057">
    <property type="entry name" value="Homeodomain-like_sf"/>
</dbReference>
<dbReference type="Proteomes" id="UP001519332">
    <property type="component" value="Unassembled WGS sequence"/>
</dbReference>
<evidence type="ECO:0000256" key="3">
    <source>
        <dbReference type="ARBA" id="ARBA00023163"/>
    </source>
</evidence>
<evidence type="ECO:0000256" key="4">
    <source>
        <dbReference type="PROSITE-ProRule" id="PRU00335"/>
    </source>
</evidence>
<feature type="DNA-binding region" description="H-T-H motif" evidence="4">
    <location>
        <begin position="30"/>
        <end position="49"/>
    </location>
</feature>
<evidence type="ECO:0000259" key="5">
    <source>
        <dbReference type="PROSITE" id="PS50977"/>
    </source>
</evidence>
<protein>
    <submittedName>
        <fullName evidence="6">AcrR family transcriptional regulator</fullName>
    </submittedName>
</protein>
<sequence>MDSTGDLTARARIRDAALRRFGVDGFAATTVRRVALDARVSAGLVVHHFGSKQGLIEACDAYAIEFSQAAQERGEAVDGSGDVLGYLARSMVERAGTTAAMFDEMVVRTERELGRTGARDCADPKLRAAVIVSLELGGYAMRTQLARYLGVDPSSREGFARLGEVIGDVLRKGLYP</sequence>
<keyword evidence="2 4" id="KW-0238">DNA-binding</keyword>
<evidence type="ECO:0000256" key="1">
    <source>
        <dbReference type="ARBA" id="ARBA00023015"/>
    </source>
</evidence>
<accession>A0ABS4TA14</accession>
<dbReference type="PANTHER" id="PTHR30055:SF234">
    <property type="entry name" value="HTH-TYPE TRANSCRIPTIONAL REGULATOR BETI"/>
    <property type="match status" value="1"/>
</dbReference>
<dbReference type="SUPFAM" id="SSF46689">
    <property type="entry name" value="Homeodomain-like"/>
    <property type="match status" value="1"/>
</dbReference>
<evidence type="ECO:0000313" key="7">
    <source>
        <dbReference type="Proteomes" id="UP001519332"/>
    </source>
</evidence>